<evidence type="ECO:0000313" key="1">
    <source>
        <dbReference type="EMBL" id="MFC3457315.1"/>
    </source>
</evidence>
<evidence type="ECO:0008006" key="3">
    <source>
        <dbReference type="Google" id="ProtNLM"/>
    </source>
</evidence>
<keyword evidence="2" id="KW-1185">Reference proteome</keyword>
<dbReference type="EMBL" id="JBHRVV010000001">
    <property type="protein sequence ID" value="MFC3457315.1"/>
    <property type="molecule type" value="Genomic_DNA"/>
</dbReference>
<dbReference type="Proteomes" id="UP001595665">
    <property type="component" value="Unassembled WGS sequence"/>
</dbReference>
<reference evidence="2" key="1">
    <citation type="journal article" date="2019" name="Int. J. Syst. Evol. Microbiol.">
        <title>The Global Catalogue of Microorganisms (GCM) 10K type strain sequencing project: providing services to taxonomists for standard genome sequencing and annotation.</title>
        <authorList>
            <consortium name="The Broad Institute Genomics Platform"/>
            <consortium name="The Broad Institute Genome Sequencing Center for Infectious Disease"/>
            <person name="Wu L."/>
            <person name="Ma J."/>
        </authorList>
    </citation>
    <scope>NUCLEOTIDE SEQUENCE [LARGE SCALE GENOMIC DNA]</scope>
    <source>
        <strain evidence="2">CCM 7480</strain>
    </source>
</reference>
<comment type="caution">
    <text evidence="1">The sequence shown here is derived from an EMBL/GenBank/DDBJ whole genome shotgun (WGS) entry which is preliminary data.</text>
</comment>
<protein>
    <recommendedName>
        <fullName evidence="3">Alpha/beta hydrolase</fullName>
    </recommendedName>
</protein>
<name>A0ABV7PGN4_9BURK</name>
<gene>
    <name evidence="1" type="ORF">ACFOPH_03510</name>
</gene>
<evidence type="ECO:0000313" key="2">
    <source>
        <dbReference type="Proteomes" id="UP001595665"/>
    </source>
</evidence>
<proteinExistence type="predicted"/>
<organism evidence="1 2">
    <name type="scientific">Massilia haematophila</name>
    <dbReference type="NCBI Taxonomy" id="457923"/>
    <lineage>
        <taxon>Bacteria</taxon>
        <taxon>Pseudomonadati</taxon>
        <taxon>Pseudomonadota</taxon>
        <taxon>Betaproteobacteria</taxon>
        <taxon>Burkholderiales</taxon>
        <taxon>Oxalobacteraceae</taxon>
        <taxon>Telluria group</taxon>
        <taxon>Massilia</taxon>
    </lineage>
</organism>
<accession>A0ABV7PGN4</accession>
<sequence length="78" mass="8453">MPTSIRQADKPGFFLETPQALAIKRDLHADVVRGFSAGTQVVTTRSGHNIQLEEPKLVIEAVRKVIAEADAKAAQASR</sequence>
<dbReference type="RefSeq" id="WP_379733557.1">
    <property type="nucleotide sequence ID" value="NZ_JBHRVV010000001.1"/>
</dbReference>